<dbReference type="Gene3D" id="1.25.40.20">
    <property type="entry name" value="Ankyrin repeat-containing domain"/>
    <property type="match status" value="2"/>
</dbReference>
<dbReference type="SMART" id="SM00558">
    <property type="entry name" value="JmjC"/>
    <property type="match status" value="1"/>
</dbReference>
<feature type="domain" description="JmjC" evidence="1">
    <location>
        <begin position="601"/>
        <end position="754"/>
    </location>
</feature>
<evidence type="ECO:0000313" key="3">
    <source>
        <dbReference type="Proteomes" id="UP001230188"/>
    </source>
</evidence>
<reference evidence="2" key="1">
    <citation type="submission" date="2023-01" db="EMBL/GenBank/DDBJ databases">
        <title>Metagenome sequencing of chrysophaentin producing Chrysophaeum taylorii.</title>
        <authorList>
            <person name="Davison J."/>
            <person name="Bewley C."/>
        </authorList>
    </citation>
    <scope>NUCLEOTIDE SEQUENCE</scope>
    <source>
        <strain evidence="2">NIES-1699</strain>
    </source>
</reference>
<dbReference type="InterPro" id="IPR050910">
    <property type="entry name" value="JMJD6_ArgDemeth/LysHydrox"/>
</dbReference>
<evidence type="ECO:0000259" key="1">
    <source>
        <dbReference type="PROSITE" id="PS51184"/>
    </source>
</evidence>
<gene>
    <name evidence="2" type="ORF">CTAYLR_006513</name>
</gene>
<dbReference type="Pfam" id="PF13621">
    <property type="entry name" value="Cupin_8"/>
    <property type="match status" value="1"/>
</dbReference>
<dbReference type="Gene3D" id="2.60.120.650">
    <property type="entry name" value="Cupin"/>
    <property type="match status" value="1"/>
</dbReference>
<proteinExistence type="predicted"/>
<dbReference type="InterPro" id="IPR041667">
    <property type="entry name" value="Cupin_8"/>
</dbReference>
<dbReference type="SUPFAM" id="SSF48403">
    <property type="entry name" value="Ankyrin repeat"/>
    <property type="match status" value="1"/>
</dbReference>
<accession>A0AAD7XMA0</accession>
<keyword evidence="3" id="KW-1185">Reference proteome</keyword>
<protein>
    <recommendedName>
        <fullName evidence="1">JmjC domain-containing protein</fullName>
    </recommendedName>
</protein>
<dbReference type="AlphaFoldDB" id="A0AAD7XMA0"/>
<evidence type="ECO:0000313" key="2">
    <source>
        <dbReference type="EMBL" id="KAJ8611404.1"/>
    </source>
</evidence>
<sequence length="761" mass="81394">MVRAVEVLRCWESGVEECGFEPACGVVAAPYDVLFGLREVLGDERSFALVDSRRTNASTSEATLLRRGPRATLLSHAGAGAVDRVLLALDAECPMERWSTRSARLEAVRAVATELDSSGSTRAAPVAASTVERWRRRLGEVGADLDVRGLWTLDEEALFPDARAVRVGDTALLRSARKCDARATRALLALGADPSLATPRGMRALDLAVSCDARTLFGTAKEIVDACGARCVDAAENSGPEDGLAPLHRVQTRWASSFFSTRPSPNPWNALTAIMLASGADPAAPSRARAAETALHVAVAKRNVEAVALLLSTDRKEVMLEARDGVGGFTPLAVAFAWRNWAVTLPRSLAAARASGDVDSERDALRMQALDGAPECAAALPAYDEARAGFSLIEAADALARCGFLAAIPVLLLDAGARLDARDDAGFTPLHDAHPALVEAGPVRDALLRAAETQGLDIDALLAESEDHRRRWHRREWPPASRARSLDDDEFVEHVGLVVEDDGLDPEALERHIAKGPVLVLDALRDASWDGARELWEAGALGEARGDALVRAGPIPYASAFALPETLVTLGEALAAGRAESARAVAARAAGEVPKAPTYVFEQVRWASHRDHPLGDLVVSHSGKLSALSENRTVRHNAQFYVGDALSGAPAHFHAHAVNAVVHGAKRWLLFPPSDAAYSKLPAAAWLDPARFEALRANNVSFFTFDQPAGSALYVPAGWAHAVLNLKDGTVGAAFEFHFRGELTWSFEDRATDTVQATRRL</sequence>
<name>A0AAD7XMA0_9STRA</name>
<dbReference type="PANTHER" id="PTHR12480">
    <property type="entry name" value="ARGININE DEMETHYLASE AND LYSYL-HYDROXYLASE JMJD"/>
    <property type="match status" value="1"/>
</dbReference>
<organism evidence="2 3">
    <name type="scientific">Chrysophaeum taylorii</name>
    <dbReference type="NCBI Taxonomy" id="2483200"/>
    <lineage>
        <taxon>Eukaryota</taxon>
        <taxon>Sar</taxon>
        <taxon>Stramenopiles</taxon>
        <taxon>Ochrophyta</taxon>
        <taxon>Pelagophyceae</taxon>
        <taxon>Pelagomonadales</taxon>
        <taxon>Pelagomonadaceae</taxon>
        <taxon>Chrysophaeum</taxon>
    </lineage>
</organism>
<dbReference type="SUPFAM" id="SSF51197">
    <property type="entry name" value="Clavaminate synthase-like"/>
    <property type="match status" value="1"/>
</dbReference>
<comment type="caution">
    <text evidence="2">The sequence shown here is derived from an EMBL/GenBank/DDBJ whole genome shotgun (WGS) entry which is preliminary data.</text>
</comment>
<dbReference type="PROSITE" id="PS51184">
    <property type="entry name" value="JMJC"/>
    <property type="match status" value="1"/>
</dbReference>
<dbReference type="InterPro" id="IPR003347">
    <property type="entry name" value="JmjC_dom"/>
</dbReference>
<dbReference type="InterPro" id="IPR036770">
    <property type="entry name" value="Ankyrin_rpt-contain_sf"/>
</dbReference>
<dbReference type="Proteomes" id="UP001230188">
    <property type="component" value="Unassembled WGS sequence"/>
</dbReference>
<dbReference type="EMBL" id="JAQMWT010000076">
    <property type="protein sequence ID" value="KAJ8611404.1"/>
    <property type="molecule type" value="Genomic_DNA"/>
</dbReference>